<organism evidence="1 2">
    <name type="scientific">Eumeta variegata</name>
    <name type="common">Bagworm moth</name>
    <name type="synonym">Eumeta japonica</name>
    <dbReference type="NCBI Taxonomy" id="151549"/>
    <lineage>
        <taxon>Eukaryota</taxon>
        <taxon>Metazoa</taxon>
        <taxon>Ecdysozoa</taxon>
        <taxon>Arthropoda</taxon>
        <taxon>Hexapoda</taxon>
        <taxon>Insecta</taxon>
        <taxon>Pterygota</taxon>
        <taxon>Neoptera</taxon>
        <taxon>Endopterygota</taxon>
        <taxon>Lepidoptera</taxon>
        <taxon>Glossata</taxon>
        <taxon>Ditrysia</taxon>
        <taxon>Tineoidea</taxon>
        <taxon>Psychidae</taxon>
        <taxon>Oiketicinae</taxon>
        <taxon>Eumeta</taxon>
    </lineage>
</organism>
<proteinExistence type="predicted"/>
<dbReference type="EMBL" id="BGZK01000941">
    <property type="protein sequence ID" value="GBP65863.1"/>
    <property type="molecule type" value="Genomic_DNA"/>
</dbReference>
<sequence>MRSSIKWIRVPTNLSIFPFDALSRSRAIAGSKSAFPGASGFLRISPEPEVVESRSRCRFVALWGAERMVYRTLDLDLVIQDLVVPGTKPNKLICITVNFPVPFPEYFPGIGQNSPQMCVFQIFSGMGHEKNLVLSTSTPHGKTN</sequence>
<keyword evidence="2" id="KW-1185">Reference proteome</keyword>
<comment type="caution">
    <text evidence="1">The sequence shown here is derived from an EMBL/GenBank/DDBJ whole genome shotgun (WGS) entry which is preliminary data.</text>
</comment>
<gene>
    <name evidence="1" type="ORF">EVAR_85131_1</name>
</gene>
<evidence type="ECO:0000313" key="1">
    <source>
        <dbReference type="EMBL" id="GBP65863.1"/>
    </source>
</evidence>
<dbReference type="AlphaFoldDB" id="A0A4C1XS36"/>
<dbReference type="Proteomes" id="UP000299102">
    <property type="component" value="Unassembled WGS sequence"/>
</dbReference>
<protein>
    <submittedName>
        <fullName evidence="1">Uncharacterized protein</fullName>
    </submittedName>
</protein>
<evidence type="ECO:0000313" key="2">
    <source>
        <dbReference type="Proteomes" id="UP000299102"/>
    </source>
</evidence>
<accession>A0A4C1XS36</accession>
<name>A0A4C1XS36_EUMVA</name>
<reference evidence="1 2" key="1">
    <citation type="journal article" date="2019" name="Commun. Biol.">
        <title>The bagworm genome reveals a unique fibroin gene that provides high tensile strength.</title>
        <authorList>
            <person name="Kono N."/>
            <person name="Nakamura H."/>
            <person name="Ohtoshi R."/>
            <person name="Tomita M."/>
            <person name="Numata K."/>
            <person name="Arakawa K."/>
        </authorList>
    </citation>
    <scope>NUCLEOTIDE SEQUENCE [LARGE SCALE GENOMIC DNA]</scope>
</reference>